<accession>A0A5A7NZK8</accession>
<organism evidence="2 3">
    <name type="scientific">Striga asiatica</name>
    <name type="common">Asiatic witchweed</name>
    <name type="synonym">Buchnera asiatica</name>
    <dbReference type="NCBI Taxonomy" id="4170"/>
    <lineage>
        <taxon>Eukaryota</taxon>
        <taxon>Viridiplantae</taxon>
        <taxon>Streptophyta</taxon>
        <taxon>Embryophyta</taxon>
        <taxon>Tracheophyta</taxon>
        <taxon>Spermatophyta</taxon>
        <taxon>Magnoliopsida</taxon>
        <taxon>eudicotyledons</taxon>
        <taxon>Gunneridae</taxon>
        <taxon>Pentapetalae</taxon>
        <taxon>asterids</taxon>
        <taxon>lamiids</taxon>
        <taxon>Lamiales</taxon>
        <taxon>Orobanchaceae</taxon>
        <taxon>Buchnereae</taxon>
        <taxon>Striga</taxon>
    </lineage>
</organism>
<dbReference type="EMBL" id="BKCP01000669">
    <property type="protein sequence ID" value="GER25975.1"/>
    <property type="molecule type" value="Genomic_DNA"/>
</dbReference>
<gene>
    <name evidence="2" type="ORF">STAS_01587</name>
</gene>
<feature type="compositionally biased region" description="Basic and acidic residues" evidence="1">
    <location>
        <begin position="1"/>
        <end position="20"/>
    </location>
</feature>
<feature type="compositionally biased region" description="Basic and acidic residues" evidence="1">
    <location>
        <begin position="56"/>
        <end position="66"/>
    </location>
</feature>
<keyword evidence="3" id="KW-1185">Reference proteome</keyword>
<evidence type="ECO:0000313" key="2">
    <source>
        <dbReference type="EMBL" id="GER25975.1"/>
    </source>
</evidence>
<reference evidence="3" key="1">
    <citation type="journal article" date="2019" name="Curr. Biol.">
        <title>Genome Sequence of Striga asiatica Provides Insight into the Evolution of Plant Parasitism.</title>
        <authorList>
            <person name="Yoshida S."/>
            <person name="Kim S."/>
            <person name="Wafula E.K."/>
            <person name="Tanskanen J."/>
            <person name="Kim Y.M."/>
            <person name="Honaas L."/>
            <person name="Yang Z."/>
            <person name="Spallek T."/>
            <person name="Conn C.E."/>
            <person name="Ichihashi Y."/>
            <person name="Cheong K."/>
            <person name="Cui S."/>
            <person name="Der J.P."/>
            <person name="Gundlach H."/>
            <person name="Jiao Y."/>
            <person name="Hori C."/>
            <person name="Ishida J.K."/>
            <person name="Kasahara H."/>
            <person name="Kiba T."/>
            <person name="Kim M.S."/>
            <person name="Koo N."/>
            <person name="Laohavisit A."/>
            <person name="Lee Y.H."/>
            <person name="Lumba S."/>
            <person name="McCourt P."/>
            <person name="Mortimer J.C."/>
            <person name="Mutuku J.M."/>
            <person name="Nomura T."/>
            <person name="Sasaki-Sekimoto Y."/>
            <person name="Seto Y."/>
            <person name="Wang Y."/>
            <person name="Wakatake T."/>
            <person name="Sakakibara H."/>
            <person name="Demura T."/>
            <person name="Yamaguchi S."/>
            <person name="Yoneyama K."/>
            <person name="Manabe R.I."/>
            <person name="Nelson D.C."/>
            <person name="Schulman A.H."/>
            <person name="Timko M.P."/>
            <person name="dePamphilis C.W."/>
            <person name="Choi D."/>
            <person name="Shirasu K."/>
        </authorList>
    </citation>
    <scope>NUCLEOTIDE SEQUENCE [LARGE SCALE GENOMIC DNA]</scope>
    <source>
        <strain evidence="3">cv. UVA1</strain>
    </source>
</reference>
<sequence>FPRRPRLERGKAAKRVEQSLRRRASAVRHRRRLRYRRLRQKSRRVERRQATVQIHHSADPVLPERRSQIHRPAQPELHAVFVCDSNFAYEEDPRGRNSCSCRVFPFSPDLFLC</sequence>
<feature type="region of interest" description="Disordered" evidence="1">
    <location>
        <begin position="40"/>
        <end position="66"/>
    </location>
</feature>
<evidence type="ECO:0000313" key="3">
    <source>
        <dbReference type="Proteomes" id="UP000325081"/>
    </source>
</evidence>
<comment type="caution">
    <text evidence="2">The sequence shown here is derived from an EMBL/GenBank/DDBJ whole genome shotgun (WGS) entry which is preliminary data.</text>
</comment>
<evidence type="ECO:0000256" key="1">
    <source>
        <dbReference type="SAM" id="MobiDB-lite"/>
    </source>
</evidence>
<feature type="non-terminal residue" evidence="2">
    <location>
        <position position="1"/>
    </location>
</feature>
<proteinExistence type="predicted"/>
<dbReference type="Proteomes" id="UP000325081">
    <property type="component" value="Unassembled WGS sequence"/>
</dbReference>
<name>A0A5A7NZK8_STRAF</name>
<protein>
    <submittedName>
        <fullName evidence="2">Transcription factor IIIC</fullName>
    </submittedName>
</protein>
<dbReference type="AlphaFoldDB" id="A0A5A7NZK8"/>
<feature type="region of interest" description="Disordered" evidence="1">
    <location>
        <begin position="1"/>
        <end position="23"/>
    </location>
</feature>